<protein>
    <submittedName>
        <fullName evidence="2">Uncharacterized protein</fullName>
    </submittedName>
</protein>
<accession>W2JQ29</accession>
<dbReference type="EMBL" id="KI671075">
    <property type="protein sequence ID" value="ETL47837.1"/>
    <property type="molecule type" value="Genomic_DNA"/>
</dbReference>
<dbReference type="AlphaFoldDB" id="W2JQ29"/>
<evidence type="ECO:0000313" key="2">
    <source>
        <dbReference type="EMBL" id="ETL47837.1"/>
    </source>
</evidence>
<organism evidence="2 3">
    <name type="scientific">Phytophthora nicotianae</name>
    <name type="common">Potato buckeye rot agent</name>
    <name type="synonym">Phytophthora parasitica</name>
    <dbReference type="NCBI Taxonomy" id="4792"/>
    <lineage>
        <taxon>Eukaryota</taxon>
        <taxon>Sar</taxon>
        <taxon>Stramenopiles</taxon>
        <taxon>Oomycota</taxon>
        <taxon>Peronosporomycetes</taxon>
        <taxon>Peronosporales</taxon>
        <taxon>Peronosporaceae</taxon>
        <taxon>Phytophthora</taxon>
    </lineage>
</organism>
<reference evidence="2 3" key="1">
    <citation type="submission" date="2013-11" db="EMBL/GenBank/DDBJ databases">
        <title>The Genome Sequence of Phytophthora parasitica CJ05E6.</title>
        <authorList>
            <consortium name="The Broad Institute Genomics Platform"/>
            <person name="Russ C."/>
            <person name="Tyler B."/>
            <person name="Panabieres F."/>
            <person name="Shan W."/>
            <person name="Tripathy S."/>
            <person name="Grunwald N."/>
            <person name="Machado M."/>
            <person name="Johnson C.S."/>
            <person name="Arredondo F."/>
            <person name="Hong C."/>
            <person name="Coffey M."/>
            <person name="Young S.K."/>
            <person name="Zeng Q."/>
            <person name="Gargeya S."/>
            <person name="Fitzgerald M."/>
            <person name="Abouelleil A."/>
            <person name="Alvarado L."/>
            <person name="Chapman S.B."/>
            <person name="Gainer-Dewar J."/>
            <person name="Goldberg J."/>
            <person name="Griggs A."/>
            <person name="Gujja S."/>
            <person name="Hansen M."/>
            <person name="Howarth C."/>
            <person name="Imamovic A."/>
            <person name="Ireland A."/>
            <person name="Larimer J."/>
            <person name="McCowan C."/>
            <person name="Murphy C."/>
            <person name="Pearson M."/>
            <person name="Poon T.W."/>
            <person name="Priest M."/>
            <person name="Roberts A."/>
            <person name="Saif S."/>
            <person name="Shea T."/>
            <person name="Sykes S."/>
            <person name="Wortman J."/>
            <person name="Nusbaum C."/>
            <person name="Birren B."/>
        </authorList>
    </citation>
    <scope>NUCLEOTIDE SEQUENCE [LARGE SCALE GENOMIC DNA]</scope>
    <source>
        <strain evidence="2 3">CJ05E6</strain>
    </source>
</reference>
<sequence>MEEDEASSSLAAESKAAETTPDPLTGSRRTRDDDPGASSSKCNGVHTPSVPKLHEE</sequence>
<evidence type="ECO:0000313" key="3">
    <source>
        <dbReference type="Proteomes" id="UP000053864"/>
    </source>
</evidence>
<dbReference type="Proteomes" id="UP000053864">
    <property type="component" value="Unassembled WGS sequence"/>
</dbReference>
<name>W2JQ29_PHYNI</name>
<proteinExistence type="predicted"/>
<feature type="compositionally biased region" description="Low complexity" evidence="1">
    <location>
        <begin position="7"/>
        <end position="18"/>
    </location>
</feature>
<feature type="region of interest" description="Disordered" evidence="1">
    <location>
        <begin position="1"/>
        <end position="56"/>
    </location>
</feature>
<evidence type="ECO:0000256" key="1">
    <source>
        <dbReference type="SAM" id="MobiDB-lite"/>
    </source>
</evidence>
<gene>
    <name evidence="2" type="ORF">L916_02463</name>
</gene>